<evidence type="ECO:0000256" key="1">
    <source>
        <dbReference type="SAM" id="Phobius"/>
    </source>
</evidence>
<proteinExistence type="predicted"/>
<keyword evidence="1" id="KW-0472">Membrane</keyword>
<dbReference type="EMBL" id="LS974626">
    <property type="protein sequence ID" value="CAG7912107.1"/>
    <property type="molecule type" value="Genomic_DNA"/>
</dbReference>
<dbReference type="Proteomes" id="UP000694005">
    <property type="component" value="Chromosome A10"/>
</dbReference>
<feature type="chain" id="PRO_5034195128" description="Secreted peptide" evidence="2">
    <location>
        <begin position="16"/>
        <end position="103"/>
    </location>
</feature>
<feature type="signal peptide" evidence="2">
    <location>
        <begin position="1"/>
        <end position="15"/>
    </location>
</feature>
<evidence type="ECO:0000313" key="3">
    <source>
        <dbReference type="EMBL" id="CAG7912107.1"/>
    </source>
</evidence>
<organism evidence="3 4">
    <name type="scientific">Brassica campestris</name>
    <name type="common">Field mustard</name>
    <dbReference type="NCBI Taxonomy" id="3711"/>
    <lineage>
        <taxon>Eukaryota</taxon>
        <taxon>Viridiplantae</taxon>
        <taxon>Streptophyta</taxon>
        <taxon>Embryophyta</taxon>
        <taxon>Tracheophyta</taxon>
        <taxon>Spermatophyta</taxon>
        <taxon>Magnoliopsida</taxon>
        <taxon>eudicotyledons</taxon>
        <taxon>Gunneridae</taxon>
        <taxon>Pentapetalae</taxon>
        <taxon>rosids</taxon>
        <taxon>malvids</taxon>
        <taxon>Brassicales</taxon>
        <taxon>Brassicaceae</taxon>
        <taxon>Brassiceae</taxon>
        <taxon>Brassica</taxon>
    </lineage>
</organism>
<dbReference type="Gramene" id="A10p33530.2_BraZ1">
    <property type="protein sequence ID" value="A10p33530.2_BraZ1.CDS.1"/>
    <property type="gene ID" value="A10g33530.2_BraZ1"/>
</dbReference>
<sequence>MKISLVCLLLSLVWATSILWQASVPLGISRLLLSYSINCLCASLSLFSFWFCLVSLITMCAVCECVCGVVIPCDAPLRCVPIWVRNKRIFGLLYLFSTERFIY</sequence>
<evidence type="ECO:0000313" key="4">
    <source>
        <dbReference type="Proteomes" id="UP000694005"/>
    </source>
</evidence>
<protein>
    <recommendedName>
        <fullName evidence="5">Secreted peptide</fullName>
    </recommendedName>
</protein>
<name>A0A8D9I8B3_BRACM</name>
<reference evidence="3 4" key="1">
    <citation type="submission" date="2021-07" db="EMBL/GenBank/DDBJ databases">
        <authorList>
            <consortium name="Genoscope - CEA"/>
            <person name="William W."/>
        </authorList>
    </citation>
    <scope>NUCLEOTIDE SEQUENCE [LARGE SCALE GENOMIC DNA]</scope>
</reference>
<keyword evidence="2" id="KW-0732">Signal</keyword>
<feature type="transmembrane region" description="Helical" evidence="1">
    <location>
        <begin position="31"/>
        <end position="53"/>
    </location>
</feature>
<gene>
    <name evidence="3" type="ORF">BRAPAZ1V2_A10P33530.2</name>
</gene>
<evidence type="ECO:0000256" key="2">
    <source>
        <dbReference type="SAM" id="SignalP"/>
    </source>
</evidence>
<accession>A0A8D9I8B3</accession>
<keyword evidence="1" id="KW-1133">Transmembrane helix</keyword>
<evidence type="ECO:0008006" key="5">
    <source>
        <dbReference type="Google" id="ProtNLM"/>
    </source>
</evidence>
<keyword evidence="1" id="KW-0812">Transmembrane</keyword>
<dbReference type="AlphaFoldDB" id="A0A8D9I8B3"/>